<feature type="transmembrane region" description="Helical" evidence="11">
    <location>
        <begin position="179"/>
        <end position="200"/>
    </location>
</feature>
<evidence type="ECO:0000256" key="4">
    <source>
        <dbReference type="ARBA" id="ARBA00022640"/>
    </source>
</evidence>
<feature type="non-terminal residue" evidence="13">
    <location>
        <position position="1"/>
    </location>
</feature>
<feature type="transmembrane region" description="Helical" evidence="11">
    <location>
        <begin position="6"/>
        <end position="25"/>
    </location>
</feature>
<evidence type="ECO:0000256" key="9">
    <source>
        <dbReference type="ARBA" id="ARBA00022989"/>
    </source>
</evidence>
<feature type="transmembrane region" description="Helical" evidence="11">
    <location>
        <begin position="109"/>
        <end position="130"/>
    </location>
</feature>
<dbReference type="EMBL" id="UINC01030072">
    <property type="protein sequence ID" value="SVB13870.1"/>
    <property type="molecule type" value="Genomic_DNA"/>
</dbReference>
<organism evidence="13">
    <name type="scientific">marine metagenome</name>
    <dbReference type="NCBI Taxonomy" id="408172"/>
    <lineage>
        <taxon>unclassified sequences</taxon>
        <taxon>metagenomes</taxon>
        <taxon>ecological metagenomes</taxon>
    </lineage>
</organism>
<keyword evidence="7" id="KW-0378">Hydrolase</keyword>
<dbReference type="PANTHER" id="PTHR31412">
    <property type="entry name" value="ZINC METALLOPROTEASE EGY1"/>
    <property type="match status" value="1"/>
</dbReference>
<proteinExistence type="predicted"/>
<dbReference type="GO" id="GO:0006508">
    <property type="term" value="P:proteolysis"/>
    <property type="evidence" value="ECO:0007669"/>
    <property type="project" value="UniProtKB-KW"/>
</dbReference>
<keyword evidence="6 11" id="KW-0812">Transmembrane</keyword>
<evidence type="ECO:0000256" key="3">
    <source>
        <dbReference type="ARBA" id="ARBA00022528"/>
    </source>
</evidence>
<keyword evidence="3" id="KW-0150">Chloroplast</keyword>
<feature type="transmembrane region" description="Helical" evidence="11">
    <location>
        <begin position="151"/>
        <end position="173"/>
    </location>
</feature>
<evidence type="ECO:0000256" key="10">
    <source>
        <dbReference type="ARBA" id="ARBA00023136"/>
    </source>
</evidence>
<evidence type="ECO:0000259" key="12">
    <source>
        <dbReference type="Pfam" id="PF02163"/>
    </source>
</evidence>
<dbReference type="PANTHER" id="PTHR31412:SF0">
    <property type="entry name" value="ZINC METALLOPROTEASE EGY1, CHLOROPLASTIC-RELATED"/>
    <property type="match status" value="1"/>
</dbReference>
<protein>
    <recommendedName>
        <fullName evidence="12">Peptidase M50 domain-containing protein</fullName>
    </recommendedName>
</protein>
<evidence type="ECO:0000313" key="13">
    <source>
        <dbReference type="EMBL" id="SVB13870.1"/>
    </source>
</evidence>
<keyword evidence="10 11" id="KW-0472">Membrane</keyword>
<dbReference type="CDD" id="cd06160">
    <property type="entry name" value="S2P-M50_like_2"/>
    <property type="match status" value="1"/>
</dbReference>
<evidence type="ECO:0000256" key="7">
    <source>
        <dbReference type="ARBA" id="ARBA00022801"/>
    </source>
</evidence>
<evidence type="ECO:0000256" key="1">
    <source>
        <dbReference type="ARBA" id="ARBA00004141"/>
    </source>
</evidence>
<dbReference type="InterPro" id="IPR008915">
    <property type="entry name" value="Peptidase_M50"/>
</dbReference>
<dbReference type="Pfam" id="PF02163">
    <property type="entry name" value="Peptidase_M50"/>
    <property type="match status" value="1"/>
</dbReference>
<feature type="transmembrane region" description="Helical" evidence="11">
    <location>
        <begin position="212"/>
        <end position="234"/>
    </location>
</feature>
<evidence type="ECO:0000256" key="6">
    <source>
        <dbReference type="ARBA" id="ARBA00022692"/>
    </source>
</evidence>
<name>A0A382BJ53_9ZZZZ</name>
<feature type="transmembrane region" description="Helical" evidence="11">
    <location>
        <begin position="37"/>
        <end position="60"/>
    </location>
</feature>
<accession>A0A382BJ53</accession>
<dbReference type="GO" id="GO:0008233">
    <property type="term" value="F:peptidase activity"/>
    <property type="evidence" value="ECO:0007669"/>
    <property type="project" value="UniProtKB-KW"/>
</dbReference>
<evidence type="ECO:0000256" key="11">
    <source>
        <dbReference type="SAM" id="Phobius"/>
    </source>
</evidence>
<feature type="domain" description="Peptidase M50" evidence="12">
    <location>
        <begin position="14"/>
        <end position="151"/>
    </location>
</feature>
<dbReference type="GO" id="GO:0009507">
    <property type="term" value="C:chloroplast"/>
    <property type="evidence" value="ECO:0007669"/>
    <property type="project" value="UniProtKB-SubCell"/>
</dbReference>
<keyword evidence="4" id="KW-0934">Plastid</keyword>
<dbReference type="GO" id="GO:0016020">
    <property type="term" value="C:membrane"/>
    <property type="evidence" value="ECO:0007669"/>
    <property type="project" value="UniProtKB-SubCell"/>
</dbReference>
<evidence type="ECO:0000256" key="8">
    <source>
        <dbReference type="ARBA" id="ARBA00022946"/>
    </source>
</evidence>
<evidence type="ECO:0000256" key="2">
    <source>
        <dbReference type="ARBA" id="ARBA00004229"/>
    </source>
</evidence>
<keyword evidence="9 11" id="KW-1133">Transmembrane helix</keyword>
<dbReference type="InterPro" id="IPR044838">
    <property type="entry name" value="EGY1-like"/>
</dbReference>
<dbReference type="AlphaFoldDB" id="A0A382BJ53"/>
<keyword evidence="5" id="KW-0645">Protease</keyword>
<comment type="subcellular location">
    <subcellularLocation>
        <location evidence="1">Membrane</location>
        <topology evidence="1">Multi-pass membrane protein</topology>
    </subcellularLocation>
    <subcellularLocation>
        <location evidence="2">Plastid</location>
        <location evidence="2">Chloroplast</location>
    </subcellularLocation>
</comment>
<gene>
    <name evidence="13" type="ORF">METZ01_LOCUS166724</name>
</gene>
<sequence length="235" mass="25105">GVKASLPYFLPLPFVSFLGTLGAVIRIRSPIPNKQALLDIGAAGPLSGFVVAVTACIVGLPLSTVVEPGYFGVLPRQLQPTTIQLGAPLLFQGLSAWLSPEVIAGDQMVILHPIAFAGWVGLFITAFNLFPVGQLDGGHIVYALASRAHSMIGRFTFSALMGLGLYGVFSLFWEVPAGWPGWLVLALLLTFFGRSHPPLYHPAMSLSPGRRWIGWLCFLVFALCFTPAPFSALAG</sequence>
<evidence type="ECO:0000256" key="5">
    <source>
        <dbReference type="ARBA" id="ARBA00022670"/>
    </source>
</evidence>
<keyword evidence="8" id="KW-0809">Transit peptide</keyword>
<reference evidence="13" key="1">
    <citation type="submission" date="2018-05" db="EMBL/GenBank/DDBJ databases">
        <authorList>
            <person name="Lanie J.A."/>
            <person name="Ng W.-L."/>
            <person name="Kazmierczak K.M."/>
            <person name="Andrzejewski T.M."/>
            <person name="Davidsen T.M."/>
            <person name="Wayne K.J."/>
            <person name="Tettelin H."/>
            <person name="Glass J.I."/>
            <person name="Rusch D."/>
            <person name="Podicherti R."/>
            <person name="Tsui H.-C.T."/>
            <person name="Winkler M.E."/>
        </authorList>
    </citation>
    <scope>NUCLEOTIDE SEQUENCE</scope>
</reference>